<dbReference type="Proteomes" id="UP000327439">
    <property type="component" value="Chromosome D05"/>
</dbReference>
<feature type="domain" description="Disease resistance protein At4g27190-like leucine-rich repeats" evidence="4">
    <location>
        <begin position="388"/>
        <end position="509"/>
    </location>
</feature>
<dbReference type="Pfam" id="PF23247">
    <property type="entry name" value="LRR_RPS2"/>
    <property type="match status" value="3"/>
</dbReference>
<dbReference type="GO" id="GO:0043531">
    <property type="term" value="F:ADP binding"/>
    <property type="evidence" value="ECO:0007669"/>
    <property type="project" value="InterPro"/>
</dbReference>
<gene>
    <name evidence="5" type="ORF">ES319_D05G379800v1</name>
</gene>
<dbReference type="SUPFAM" id="SSF52047">
    <property type="entry name" value="RNI-like"/>
    <property type="match status" value="2"/>
</dbReference>
<dbReference type="InterPro" id="IPR057135">
    <property type="entry name" value="At4g27190-like_LRR"/>
</dbReference>
<evidence type="ECO:0000259" key="3">
    <source>
        <dbReference type="Pfam" id="PF00931"/>
    </source>
</evidence>
<protein>
    <submittedName>
        <fullName evidence="5">Uncharacterized protein</fullName>
    </submittedName>
</protein>
<reference evidence="6" key="1">
    <citation type="journal article" date="2020" name="Nat. Genet.">
        <title>Genomic diversifications of five Gossypium allopolyploid species and their impact on cotton improvement.</title>
        <authorList>
            <person name="Chen Z.J."/>
            <person name="Sreedasyam A."/>
            <person name="Ando A."/>
            <person name="Song Q."/>
            <person name="De Santiago L.M."/>
            <person name="Hulse-Kemp A.M."/>
            <person name="Ding M."/>
            <person name="Ye W."/>
            <person name="Kirkbride R.C."/>
            <person name="Jenkins J."/>
            <person name="Plott C."/>
            <person name="Lovell J."/>
            <person name="Lin Y.M."/>
            <person name="Vaughn R."/>
            <person name="Liu B."/>
            <person name="Simpson S."/>
            <person name="Scheffler B.E."/>
            <person name="Wen L."/>
            <person name="Saski C.A."/>
            <person name="Grover C.E."/>
            <person name="Hu G."/>
            <person name="Conover J.L."/>
            <person name="Carlson J.W."/>
            <person name="Shu S."/>
            <person name="Boston L.B."/>
            <person name="Williams M."/>
            <person name="Peterson D.G."/>
            <person name="McGee K."/>
            <person name="Jones D.C."/>
            <person name="Wendel J.F."/>
            <person name="Stelly D.M."/>
            <person name="Grimwood J."/>
            <person name="Schmutz J."/>
        </authorList>
    </citation>
    <scope>NUCLEOTIDE SEQUENCE [LARGE SCALE GENOMIC DNA]</scope>
    <source>
        <strain evidence="6">cv. 3-79</strain>
    </source>
</reference>
<dbReference type="EMBL" id="CM018219">
    <property type="protein sequence ID" value="KAB2032515.1"/>
    <property type="molecule type" value="Genomic_DNA"/>
</dbReference>
<feature type="domain" description="Disease resistance protein At4g27190-like leucine-rich repeats" evidence="4">
    <location>
        <begin position="319"/>
        <end position="385"/>
    </location>
</feature>
<dbReference type="Pfam" id="PF00931">
    <property type="entry name" value="NB-ARC"/>
    <property type="match status" value="1"/>
</dbReference>
<dbReference type="InterPro" id="IPR032675">
    <property type="entry name" value="LRR_dom_sf"/>
</dbReference>
<evidence type="ECO:0000256" key="1">
    <source>
        <dbReference type="ARBA" id="ARBA00008894"/>
    </source>
</evidence>
<dbReference type="Gene3D" id="3.80.10.10">
    <property type="entry name" value="Ribonuclease Inhibitor"/>
    <property type="match status" value="1"/>
</dbReference>
<dbReference type="InterPro" id="IPR027417">
    <property type="entry name" value="P-loop_NTPase"/>
</dbReference>
<dbReference type="PANTHER" id="PTHR33463:SF203">
    <property type="entry name" value="AAA+ ATPASE DOMAIN-CONTAINING PROTEIN"/>
    <property type="match status" value="1"/>
</dbReference>
<comment type="similarity">
    <text evidence="1">Belongs to the disease resistance NB-LRR family.</text>
</comment>
<organism evidence="5 6">
    <name type="scientific">Gossypium barbadense</name>
    <name type="common">Sea Island cotton</name>
    <name type="synonym">Hibiscus barbadensis</name>
    <dbReference type="NCBI Taxonomy" id="3634"/>
    <lineage>
        <taxon>Eukaryota</taxon>
        <taxon>Viridiplantae</taxon>
        <taxon>Streptophyta</taxon>
        <taxon>Embryophyta</taxon>
        <taxon>Tracheophyta</taxon>
        <taxon>Spermatophyta</taxon>
        <taxon>Magnoliopsida</taxon>
        <taxon>eudicotyledons</taxon>
        <taxon>Gunneridae</taxon>
        <taxon>Pentapetalae</taxon>
        <taxon>rosids</taxon>
        <taxon>malvids</taxon>
        <taxon>Malvales</taxon>
        <taxon>Malvaceae</taxon>
        <taxon>Malvoideae</taxon>
        <taxon>Gossypium</taxon>
    </lineage>
</organism>
<dbReference type="SUPFAM" id="SSF52540">
    <property type="entry name" value="P-loop containing nucleoside triphosphate hydrolases"/>
    <property type="match status" value="1"/>
</dbReference>
<dbReference type="PANTHER" id="PTHR33463">
    <property type="entry name" value="NB-ARC DOMAIN-CONTAINING PROTEIN-RELATED"/>
    <property type="match status" value="1"/>
</dbReference>
<dbReference type="AlphaFoldDB" id="A0A5J5RMJ1"/>
<feature type="domain" description="Disease resistance protein At4g27190-like leucine-rich repeats" evidence="4">
    <location>
        <begin position="129"/>
        <end position="181"/>
    </location>
</feature>
<keyword evidence="2" id="KW-0611">Plant defense</keyword>
<dbReference type="OrthoDB" id="971758at2759"/>
<name>A0A5J5RMJ1_GOSBA</name>
<dbReference type="InterPro" id="IPR002182">
    <property type="entry name" value="NB-ARC"/>
</dbReference>
<dbReference type="Gene3D" id="3.40.50.300">
    <property type="entry name" value="P-loop containing nucleotide triphosphate hydrolases"/>
    <property type="match status" value="1"/>
</dbReference>
<evidence type="ECO:0000313" key="6">
    <source>
        <dbReference type="Proteomes" id="UP000327439"/>
    </source>
</evidence>
<feature type="domain" description="NB-ARC" evidence="3">
    <location>
        <begin position="1"/>
        <end position="48"/>
    </location>
</feature>
<accession>A0A5J5RMJ1</accession>
<keyword evidence="6" id="KW-1185">Reference proteome</keyword>
<dbReference type="InterPro" id="IPR050905">
    <property type="entry name" value="Plant_NBS-LRR"/>
</dbReference>
<proteinExistence type="inferred from homology"/>
<evidence type="ECO:0000313" key="5">
    <source>
        <dbReference type="EMBL" id="KAB2032515.1"/>
    </source>
</evidence>
<evidence type="ECO:0000259" key="4">
    <source>
        <dbReference type="Pfam" id="PF23247"/>
    </source>
</evidence>
<evidence type="ECO:0000256" key="2">
    <source>
        <dbReference type="ARBA" id="ARBA00022821"/>
    </source>
</evidence>
<sequence length="575" mass="65273">MGGVGKTTLAREVGSQAQKLNLFDKVVITTVSQKPNLERIQDQIAQYIGFDMKTSLDLRWCHSMQCLIDASKQQVPITALSNLRKLSLSCMFHLEEICNAPQPQGFLQKLEEVIVSDCGEMQVLFPIAELRSIEQEGPSRHLSLQSLKIVEIEGCNNLKYIFPMSVANSLGQLHTLKIQSCSQLEDIIQDPQLAYKCLLQSLREVSLIDLPQLKGRDVNDIMLTQSSLQKLKVHNCPQLTHFIISTTIQELVFGKMTNEQLSNLHLCKYEELEQDQTSSQHHPLPVCFPNLILLDILECESLKSLFPIIVAQGSSKQLNAPNLQTLRIERCFGMEEIIQDSQVSTISFQFLREVKVTECNKLKFLFPVCVANSLGQLQTLMIERCFGMKEIIQDSQVSSTISFQCLREVQVTECNKLKFLFPMCVANSLGQLQTLRIKSCFQLQEIIQGPKVLILMSQGLARLNEVELINLPQLKGRDRNDIVLTSPSLRVLKVRDCPQLTPFIVPTNIQKLELSEMTEKKQISNVTVPERRGRTSTCTEYLTISNFEELFECSGYNLSTLNFLRLYKLTELRVI</sequence>